<accession>A0ABW3NWW9</accession>
<dbReference type="RefSeq" id="WP_380908556.1">
    <property type="nucleotide sequence ID" value="NZ_JBHTLS010000005.1"/>
</dbReference>
<keyword evidence="2" id="KW-1185">Reference proteome</keyword>
<comment type="caution">
    <text evidence="1">The sequence shown here is derived from an EMBL/GenBank/DDBJ whole genome shotgun (WGS) entry which is preliminary data.</text>
</comment>
<gene>
    <name evidence="1" type="ORF">ACFQ24_01260</name>
</gene>
<proteinExistence type="predicted"/>
<dbReference type="EMBL" id="JBHTLS010000005">
    <property type="protein sequence ID" value="MFD1103545.1"/>
    <property type="molecule type" value="Genomic_DNA"/>
</dbReference>
<evidence type="ECO:0000313" key="1">
    <source>
        <dbReference type="EMBL" id="MFD1103545.1"/>
    </source>
</evidence>
<protein>
    <submittedName>
        <fullName evidence="1">Uncharacterized protein</fullName>
    </submittedName>
</protein>
<organism evidence="1 2">
    <name type="scientific">Sphingobium olei</name>
    <dbReference type="NCBI Taxonomy" id="420955"/>
    <lineage>
        <taxon>Bacteria</taxon>
        <taxon>Pseudomonadati</taxon>
        <taxon>Pseudomonadota</taxon>
        <taxon>Alphaproteobacteria</taxon>
        <taxon>Sphingomonadales</taxon>
        <taxon>Sphingomonadaceae</taxon>
        <taxon>Sphingobium</taxon>
    </lineage>
</organism>
<evidence type="ECO:0000313" key="2">
    <source>
        <dbReference type="Proteomes" id="UP001597203"/>
    </source>
</evidence>
<name>A0ABW3NWW9_9SPHN</name>
<feature type="non-terminal residue" evidence="1">
    <location>
        <position position="1"/>
    </location>
</feature>
<reference evidence="2" key="1">
    <citation type="journal article" date="2019" name="Int. J. Syst. Evol. Microbiol.">
        <title>The Global Catalogue of Microorganisms (GCM) 10K type strain sequencing project: providing services to taxonomists for standard genome sequencing and annotation.</title>
        <authorList>
            <consortium name="The Broad Institute Genomics Platform"/>
            <consortium name="The Broad Institute Genome Sequencing Center for Infectious Disease"/>
            <person name="Wu L."/>
            <person name="Ma J."/>
        </authorList>
    </citation>
    <scope>NUCLEOTIDE SEQUENCE [LARGE SCALE GENOMIC DNA]</scope>
    <source>
        <strain evidence="2">CCUG 54329</strain>
    </source>
</reference>
<sequence length="108" mass="12010">SKTNIPISPPEHPDGCLSYRNEGSLLDADHPANGVLFARRFTPVTARRAIIREADLRRWARVSREEGVAIRGRVELNGSVTITLDPFPKPTADHDDDFDARLSRFASS</sequence>
<dbReference type="Proteomes" id="UP001597203">
    <property type="component" value="Unassembled WGS sequence"/>
</dbReference>